<feature type="transmembrane region" description="Helical" evidence="7">
    <location>
        <begin position="161"/>
        <end position="179"/>
    </location>
</feature>
<keyword evidence="2 7" id="KW-0812">Transmembrane</keyword>
<dbReference type="GO" id="GO:0016811">
    <property type="term" value="F:hydrolase activity, acting on carbon-nitrogen (but not peptide) bonds, in linear amides"/>
    <property type="evidence" value="ECO:0007669"/>
    <property type="project" value="InterPro"/>
</dbReference>
<feature type="binding site" evidence="6">
    <location>
        <position position="99"/>
    </location>
    <ligand>
        <name>Zn(2+)</name>
        <dbReference type="ChEBI" id="CHEBI:29105"/>
        <note>catalytic</note>
    </ligand>
</feature>
<feature type="transmembrane region" description="Helical" evidence="7">
    <location>
        <begin position="83"/>
        <end position="100"/>
    </location>
</feature>
<comment type="caution">
    <text evidence="8">The sequence shown here is derived from an EMBL/GenBank/DDBJ whole genome shotgun (WGS) entry which is preliminary data.</text>
</comment>
<keyword evidence="5 7" id="KW-0472">Membrane</keyword>
<keyword evidence="6" id="KW-0862">Zinc</keyword>
<dbReference type="AlphaFoldDB" id="A0A4R9M6C6"/>
<reference evidence="8" key="1">
    <citation type="journal article" date="2019" name="PLoS Negl. Trop. Dis.">
        <title>Revisiting the worldwide diversity of Leptospira species in the environment.</title>
        <authorList>
            <person name="Vincent A.T."/>
            <person name="Schiettekatte O."/>
            <person name="Bourhy P."/>
            <person name="Veyrier F.J."/>
            <person name="Picardeau M."/>
        </authorList>
    </citation>
    <scope>NUCLEOTIDE SEQUENCE [LARGE SCALE GENOMIC DNA]</scope>
    <source>
        <strain evidence="8">201300427</strain>
    </source>
</reference>
<feature type="transmembrane region" description="Helical" evidence="7">
    <location>
        <begin position="138"/>
        <end position="155"/>
    </location>
</feature>
<evidence type="ECO:0000256" key="5">
    <source>
        <dbReference type="ARBA" id="ARBA00023136"/>
    </source>
</evidence>
<evidence type="ECO:0000256" key="2">
    <source>
        <dbReference type="ARBA" id="ARBA00022692"/>
    </source>
</evidence>
<gene>
    <name evidence="8" type="ORF">EHS15_04700</name>
</gene>
<dbReference type="InterPro" id="IPR008901">
    <property type="entry name" value="ACER"/>
</dbReference>
<comment type="subcellular location">
    <subcellularLocation>
        <location evidence="1">Membrane</location>
        <topology evidence="1">Multi-pass membrane protein</topology>
    </subcellularLocation>
</comment>
<comment type="cofactor">
    <cofactor evidence="6">
        <name>Zn(2+)</name>
        <dbReference type="ChEBI" id="CHEBI:29105"/>
    </cofactor>
</comment>
<evidence type="ECO:0008006" key="10">
    <source>
        <dbReference type="Google" id="ProtNLM"/>
    </source>
</evidence>
<dbReference type="GO" id="GO:0046872">
    <property type="term" value="F:metal ion binding"/>
    <property type="evidence" value="ECO:0007669"/>
    <property type="project" value="UniProtKB-KW"/>
</dbReference>
<organism evidence="8 9">
    <name type="scientific">Leptospira idonii</name>
    <dbReference type="NCBI Taxonomy" id="1193500"/>
    <lineage>
        <taxon>Bacteria</taxon>
        <taxon>Pseudomonadati</taxon>
        <taxon>Spirochaetota</taxon>
        <taxon>Spirochaetia</taxon>
        <taxon>Leptospirales</taxon>
        <taxon>Leptospiraceae</taxon>
        <taxon>Leptospira</taxon>
    </lineage>
</organism>
<evidence type="ECO:0000256" key="6">
    <source>
        <dbReference type="PIRSR" id="PIRSR608901-2"/>
    </source>
</evidence>
<evidence type="ECO:0000256" key="7">
    <source>
        <dbReference type="SAM" id="Phobius"/>
    </source>
</evidence>
<sequence>MKTIAEIFTSLLVPMNGWETVRSASCFPEQCFCEAVHEGFIRQPANTYSSLSFCLIALILYFSKPKSAAKEISFFHHKGFLRMYCLSLIWIGLGSMYYHASLSWLGQFLDVTGMNLYAVFLLVFHLYQKYKFSPIRFYSYYLLLNLFAAALIWIFPETRRYLFAIILLFSLLPLFANKVKNNFQTKWIFLALSVQSIALILWYLDLKKIICYQDSILQGHAIWHLFGALASYFVYRYYISEKIISHQSLN</sequence>
<dbReference type="EMBL" id="RQHW01000015">
    <property type="protein sequence ID" value="TGN20238.1"/>
    <property type="molecule type" value="Genomic_DNA"/>
</dbReference>
<keyword evidence="4 7" id="KW-1133">Transmembrane helix</keyword>
<dbReference type="Proteomes" id="UP000298058">
    <property type="component" value="Unassembled WGS sequence"/>
</dbReference>
<feature type="transmembrane region" description="Helical" evidence="7">
    <location>
        <begin position="186"/>
        <end position="204"/>
    </location>
</feature>
<evidence type="ECO:0000313" key="9">
    <source>
        <dbReference type="Proteomes" id="UP000298058"/>
    </source>
</evidence>
<feature type="binding site" evidence="6">
    <location>
        <position position="220"/>
    </location>
    <ligand>
        <name>Zn(2+)</name>
        <dbReference type="ChEBI" id="CHEBI:29105"/>
        <note>catalytic</note>
    </ligand>
</feature>
<evidence type="ECO:0000256" key="1">
    <source>
        <dbReference type="ARBA" id="ARBA00004141"/>
    </source>
</evidence>
<accession>A0A4R9M6C6</accession>
<dbReference type="RefSeq" id="WP_135759395.1">
    <property type="nucleotide sequence ID" value="NZ_RQHW01000015.1"/>
</dbReference>
<name>A0A4R9M6C6_9LEPT</name>
<feature type="transmembrane region" description="Helical" evidence="7">
    <location>
        <begin position="106"/>
        <end position="126"/>
    </location>
</feature>
<dbReference type="Pfam" id="PF05875">
    <property type="entry name" value="Ceramidase"/>
    <property type="match status" value="1"/>
</dbReference>
<keyword evidence="9" id="KW-1185">Reference proteome</keyword>
<dbReference type="GO" id="GO:0016020">
    <property type="term" value="C:membrane"/>
    <property type="evidence" value="ECO:0007669"/>
    <property type="project" value="UniProtKB-SubCell"/>
</dbReference>
<evidence type="ECO:0000256" key="4">
    <source>
        <dbReference type="ARBA" id="ARBA00022989"/>
    </source>
</evidence>
<dbReference type="OrthoDB" id="326451at2"/>
<dbReference type="GO" id="GO:0006672">
    <property type="term" value="P:ceramide metabolic process"/>
    <property type="evidence" value="ECO:0007669"/>
    <property type="project" value="InterPro"/>
</dbReference>
<keyword evidence="3" id="KW-0378">Hydrolase</keyword>
<proteinExistence type="predicted"/>
<evidence type="ECO:0000256" key="3">
    <source>
        <dbReference type="ARBA" id="ARBA00022801"/>
    </source>
</evidence>
<evidence type="ECO:0000313" key="8">
    <source>
        <dbReference type="EMBL" id="TGN20238.1"/>
    </source>
</evidence>
<feature type="binding site" evidence="6">
    <location>
        <position position="224"/>
    </location>
    <ligand>
        <name>Zn(2+)</name>
        <dbReference type="ChEBI" id="CHEBI:29105"/>
        <note>catalytic</note>
    </ligand>
</feature>
<feature type="transmembrane region" description="Helical" evidence="7">
    <location>
        <begin position="216"/>
        <end position="235"/>
    </location>
</feature>
<protein>
    <recommendedName>
        <fullName evidence="10">Ceramidase</fullName>
    </recommendedName>
</protein>
<keyword evidence="6" id="KW-0479">Metal-binding</keyword>